<protein>
    <submittedName>
        <fullName evidence="2">Uncharacterized protein</fullName>
    </submittedName>
</protein>
<evidence type="ECO:0000313" key="2">
    <source>
        <dbReference type="EMBL" id="TNY23474.1"/>
    </source>
</evidence>
<organism evidence="2 3">
    <name type="scientific">Rhodotorula diobovata</name>
    <dbReference type="NCBI Taxonomy" id="5288"/>
    <lineage>
        <taxon>Eukaryota</taxon>
        <taxon>Fungi</taxon>
        <taxon>Dikarya</taxon>
        <taxon>Basidiomycota</taxon>
        <taxon>Pucciniomycotina</taxon>
        <taxon>Microbotryomycetes</taxon>
        <taxon>Sporidiobolales</taxon>
        <taxon>Sporidiobolaceae</taxon>
        <taxon>Rhodotorula</taxon>
    </lineage>
</organism>
<accession>A0A5C5G552</accession>
<feature type="compositionally biased region" description="Low complexity" evidence="1">
    <location>
        <begin position="108"/>
        <end position="121"/>
    </location>
</feature>
<evidence type="ECO:0000256" key="1">
    <source>
        <dbReference type="SAM" id="MobiDB-lite"/>
    </source>
</evidence>
<evidence type="ECO:0000313" key="3">
    <source>
        <dbReference type="Proteomes" id="UP000311382"/>
    </source>
</evidence>
<comment type="caution">
    <text evidence="2">The sequence shown here is derived from an EMBL/GenBank/DDBJ whole genome shotgun (WGS) entry which is preliminary data.</text>
</comment>
<proteinExistence type="predicted"/>
<dbReference type="AlphaFoldDB" id="A0A5C5G552"/>
<reference evidence="2 3" key="1">
    <citation type="submission" date="2019-03" db="EMBL/GenBank/DDBJ databases">
        <title>Rhodosporidium diobovatum UCD-FST 08-225 genome sequencing, assembly, and annotation.</title>
        <authorList>
            <person name="Fakankun I.U."/>
            <person name="Fristensky B."/>
            <person name="Levin D.B."/>
        </authorList>
    </citation>
    <scope>NUCLEOTIDE SEQUENCE [LARGE SCALE GENOMIC DNA]</scope>
    <source>
        <strain evidence="2 3">UCD-FST 08-225</strain>
    </source>
</reference>
<feature type="region of interest" description="Disordered" evidence="1">
    <location>
        <begin position="1"/>
        <end position="37"/>
    </location>
</feature>
<gene>
    <name evidence="2" type="ORF">DMC30DRAFT_22254</name>
</gene>
<dbReference type="Proteomes" id="UP000311382">
    <property type="component" value="Unassembled WGS sequence"/>
</dbReference>
<dbReference type="PROSITE" id="PS51257">
    <property type="entry name" value="PROKAR_LIPOPROTEIN"/>
    <property type="match status" value="1"/>
</dbReference>
<feature type="region of interest" description="Disordered" evidence="1">
    <location>
        <begin position="64"/>
        <end position="129"/>
    </location>
</feature>
<sequence length="196" mass="20405">MKSVESSRTTARRWREERGGGTVPLGSAAAGACTRGPTAKQLAKSHVGLPWTLDPLSNSCSVAPCASQCSPSPPRTQRPRRPRMNLPPASLRGASSSPTCLHRRSRLCRTSSLPSSSTTSRANPNPDTTARVKLHCAPCRASASALAALHGKGSSRRPTLSSSLTLTVAQTPSTSLIRQTECAACACAPGHALLDA</sequence>
<name>A0A5C5G552_9BASI</name>
<dbReference type="EMBL" id="SOZI01000011">
    <property type="protein sequence ID" value="TNY23474.1"/>
    <property type="molecule type" value="Genomic_DNA"/>
</dbReference>
<keyword evidence="3" id="KW-1185">Reference proteome</keyword>